<proteinExistence type="predicted"/>
<keyword evidence="3" id="KW-1185">Reference proteome</keyword>
<dbReference type="EMBL" id="QBLH01003331">
    <property type="protein sequence ID" value="TGZ38993.1"/>
    <property type="molecule type" value="Genomic_DNA"/>
</dbReference>
<name>A0A4S2JSG7_9HYME</name>
<dbReference type="Proteomes" id="UP000310200">
    <property type="component" value="Unassembled WGS sequence"/>
</dbReference>
<accession>A0A4S2JSG7</accession>
<comment type="caution">
    <text evidence="2">The sequence shown here is derived from an EMBL/GenBank/DDBJ whole genome shotgun (WGS) entry which is preliminary data.</text>
</comment>
<evidence type="ECO:0000313" key="2">
    <source>
        <dbReference type="EMBL" id="TGZ38993.1"/>
    </source>
</evidence>
<evidence type="ECO:0000313" key="3">
    <source>
        <dbReference type="Proteomes" id="UP000310200"/>
    </source>
</evidence>
<protein>
    <submittedName>
        <fullName evidence="2">Uncharacterized protein</fullName>
    </submittedName>
</protein>
<feature type="region of interest" description="Disordered" evidence="1">
    <location>
        <begin position="27"/>
        <end position="49"/>
    </location>
</feature>
<sequence length="116" mass="12807">MVSAPISKSRRVFAAHSSVELLGNAWRINPPPSAERRNEMPPGSDSENLDLYRFGISEGGATTENGDEDQLTGFLLHEPVDLRYAASPLSFYYRNYPPESPLESASGECLFDLISE</sequence>
<gene>
    <name evidence="2" type="ORF">DBV15_02365</name>
</gene>
<dbReference type="AlphaFoldDB" id="A0A4S2JSG7"/>
<reference evidence="2 3" key="1">
    <citation type="journal article" date="2019" name="Philos. Trans. R. Soc. Lond., B, Biol. Sci.">
        <title>Ant behaviour and brain gene expression of defending hosts depend on the ecological success of the intruding social parasite.</title>
        <authorList>
            <person name="Kaur R."/>
            <person name="Stoldt M."/>
            <person name="Jongepier E."/>
            <person name="Feldmeyer B."/>
            <person name="Menzel F."/>
            <person name="Bornberg-Bauer E."/>
            <person name="Foitzik S."/>
        </authorList>
    </citation>
    <scope>NUCLEOTIDE SEQUENCE [LARGE SCALE GENOMIC DNA]</scope>
    <source>
        <tissue evidence="2">Whole body</tissue>
    </source>
</reference>
<evidence type="ECO:0000256" key="1">
    <source>
        <dbReference type="SAM" id="MobiDB-lite"/>
    </source>
</evidence>
<organism evidence="2 3">
    <name type="scientific">Temnothorax longispinosus</name>
    <dbReference type="NCBI Taxonomy" id="300112"/>
    <lineage>
        <taxon>Eukaryota</taxon>
        <taxon>Metazoa</taxon>
        <taxon>Ecdysozoa</taxon>
        <taxon>Arthropoda</taxon>
        <taxon>Hexapoda</taxon>
        <taxon>Insecta</taxon>
        <taxon>Pterygota</taxon>
        <taxon>Neoptera</taxon>
        <taxon>Endopterygota</taxon>
        <taxon>Hymenoptera</taxon>
        <taxon>Apocrita</taxon>
        <taxon>Aculeata</taxon>
        <taxon>Formicoidea</taxon>
        <taxon>Formicidae</taxon>
        <taxon>Myrmicinae</taxon>
        <taxon>Temnothorax</taxon>
    </lineage>
</organism>